<dbReference type="RefSeq" id="XP_001420846.1">
    <property type="nucleotide sequence ID" value="XM_001420809.1"/>
</dbReference>
<dbReference type="EMBL" id="CP000592">
    <property type="protein sequence ID" value="ABO99139.1"/>
    <property type="molecule type" value="Genomic_DNA"/>
</dbReference>
<keyword evidence="5" id="KW-1185">Reference proteome</keyword>
<evidence type="ECO:0000256" key="2">
    <source>
        <dbReference type="SAM" id="MobiDB-lite"/>
    </source>
</evidence>
<dbReference type="eggNOG" id="KOG0192">
    <property type="taxonomic scope" value="Eukaryota"/>
</dbReference>
<feature type="domain" description="J" evidence="3">
    <location>
        <begin position="495"/>
        <end position="556"/>
    </location>
</feature>
<dbReference type="OrthoDB" id="498970at2759"/>
<feature type="coiled-coil region" evidence="1">
    <location>
        <begin position="421"/>
        <end position="462"/>
    </location>
</feature>
<dbReference type="AlphaFoldDB" id="A4S5X4"/>
<dbReference type="HOGENOM" id="CLU_490393_0_0_1"/>
<dbReference type="InterPro" id="IPR001623">
    <property type="entry name" value="DnaJ_domain"/>
</dbReference>
<dbReference type="CDD" id="cd06257">
    <property type="entry name" value="DnaJ"/>
    <property type="match status" value="1"/>
</dbReference>
<feature type="region of interest" description="Disordered" evidence="2">
    <location>
        <begin position="243"/>
        <end position="292"/>
    </location>
</feature>
<dbReference type="OMA" id="WEYSHAS"/>
<dbReference type="SUPFAM" id="SSF46565">
    <property type="entry name" value="Chaperone J-domain"/>
    <property type="match status" value="1"/>
</dbReference>
<dbReference type="Gramene" id="ABO99139">
    <property type="protein sequence ID" value="ABO99139"/>
    <property type="gene ID" value="OSTLU_26913"/>
</dbReference>
<dbReference type="InterPro" id="IPR055164">
    <property type="entry name" value="EDR1/CTR1/ARMC3-like_pept-like"/>
</dbReference>
<evidence type="ECO:0000313" key="5">
    <source>
        <dbReference type="Proteomes" id="UP000001568"/>
    </source>
</evidence>
<dbReference type="Pfam" id="PF14381">
    <property type="entry name" value="EDR1_CTR1_ARMC3_pept"/>
    <property type="match status" value="1"/>
</dbReference>
<evidence type="ECO:0000259" key="3">
    <source>
        <dbReference type="PROSITE" id="PS50076"/>
    </source>
</evidence>
<proteinExistence type="predicted"/>
<dbReference type="PANTHER" id="PTHR36335:SF1">
    <property type="entry name" value="CHAPERONE DNAJ-DOMAIN SUPERFAMILY PROTEIN"/>
    <property type="match status" value="1"/>
</dbReference>
<accession>A4S5X4</accession>
<gene>
    <name evidence="4" type="ORF">OSTLU_26913</name>
</gene>
<dbReference type="PROSITE" id="PS50076">
    <property type="entry name" value="DNAJ_2"/>
    <property type="match status" value="1"/>
</dbReference>
<name>A4S5X4_OSTLU</name>
<dbReference type="STRING" id="436017.A4S5X4"/>
<organism evidence="4 5">
    <name type="scientific">Ostreococcus lucimarinus (strain CCE9901)</name>
    <dbReference type="NCBI Taxonomy" id="436017"/>
    <lineage>
        <taxon>Eukaryota</taxon>
        <taxon>Viridiplantae</taxon>
        <taxon>Chlorophyta</taxon>
        <taxon>Mamiellophyceae</taxon>
        <taxon>Mamiellales</taxon>
        <taxon>Bathycoccaceae</taxon>
        <taxon>Ostreococcus</taxon>
    </lineage>
</organism>
<dbReference type="GeneID" id="5004705"/>
<evidence type="ECO:0000256" key="1">
    <source>
        <dbReference type="SAM" id="Coils"/>
    </source>
</evidence>
<keyword evidence="1" id="KW-0175">Coiled coil</keyword>
<feature type="compositionally biased region" description="Basic and acidic residues" evidence="2">
    <location>
        <begin position="260"/>
        <end position="282"/>
    </location>
</feature>
<evidence type="ECO:0000313" key="4">
    <source>
        <dbReference type="EMBL" id="ABO99139.1"/>
    </source>
</evidence>
<reference evidence="4 5" key="1">
    <citation type="journal article" date="2007" name="Proc. Natl. Acad. Sci. U.S.A.">
        <title>The tiny eukaryote Ostreococcus provides genomic insights into the paradox of plankton speciation.</title>
        <authorList>
            <person name="Palenik B."/>
            <person name="Grimwood J."/>
            <person name="Aerts A."/>
            <person name="Rouze P."/>
            <person name="Salamov A."/>
            <person name="Putnam N."/>
            <person name="Dupont C."/>
            <person name="Jorgensen R."/>
            <person name="Derelle E."/>
            <person name="Rombauts S."/>
            <person name="Zhou K."/>
            <person name="Otillar R."/>
            <person name="Merchant S.S."/>
            <person name="Podell S."/>
            <person name="Gaasterland T."/>
            <person name="Napoli C."/>
            <person name="Gendler K."/>
            <person name="Manuell A."/>
            <person name="Tai V."/>
            <person name="Vallon O."/>
            <person name="Piganeau G."/>
            <person name="Jancek S."/>
            <person name="Heijde M."/>
            <person name="Jabbari K."/>
            <person name="Bowler C."/>
            <person name="Lohr M."/>
            <person name="Robbens S."/>
            <person name="Werner G."/>
            <person name="Dubchak I."/>
            <person name="Pazour G.J."/>
            <person name="Ren Q."/>
            <person name="Paulsen I."/>
            <person name="Delwiche C."/>
            <person name="Schmutz J."/>
            <person name="Rokhsar D."/>
            <person name="Van de Peer Y."/>
            <person name="Moreau H."/>
            <person name="Grigoriev I.V."/>
        </authorList>
    </citation>
    <scope>NUCLEOTIDE SEQUENCE [LARGE SCALE GENOMIC DNA]</scope>
    <source>
        <strain evidence="4 5">CCE9901</strain>
    </source>
</reference>
<dbReference type="KEGG" id="olu:OSTLU_26913"/>
<dbReference type="Gene3D" id="1.10.287.110">
    <property type="entry name" value="DnaJ domain"/>
    <property type="match status" value="1"/>
</dbReference>
<dbReference type="Proteomes" id="UP000001568">
    <property type="component" value="Chromosome 12"/>
</dbReference>
<dbReference type="PANTHER" id="PTHR36335">
    <property type="entry name" value="CHAPERONE DNAJ-DOMAIN SUPERFAMILY PROTEIN"/>
    <property type="match status" value="1"/>
</dbReference>
<dbReference type="InterPro" id="IPR036869">
    <property type="entry name" value="J_dom_sf"/>
</dbReference>
<sequence>MQFALEASTKETSADVLAVELEFDAADAAGKGRGKGQSLASKFWISQALDADEVLDETCDGFYDVWGDAFESSVDGQLPALGDLLKRPPVTATEEVFVVDRRTDMFLNALDELARETCSQVPNVRARCAALARLVSDRLGGSVKTIDDPTLVLATAEDREQLLNASSQSGCCLHVGHLSKGVERHRAILFKTLAASAGVPCRLVRGEYYCGRNSARVIFAEEGSDMWVDLMLCPGTLKPCSEPDFDGAPPTPPPYTYTHSRKEPTMSSMRADKGKSPLEKLPKSPLATGSNSSIDDLVSFARGTQSQAAAAPTSAREEETEFLDDSNAELISAIAIAHGVALKSAQTAFKLAENGSERANLLCNALGAVLEDDAAHSRGLGEPVLLQEVFNMLVSKKWIVSDAVGAILARRREEIDAQALIKAAEQEEQSQAQRRRREEQKAKAAEDLIKAAESRVATFREARESRHEEEQSTDSIREEFRREWETKVASLNLAETLECFGVAVEGGAHANAKQLRSAYRKALLRFHPDRQGAKELRERVAAEERFKILSQKMEQG</sequence>
<protein>
    <recommendedName>
        <fullName evidence="3">J domain-containing protein</fullName>
    </recommendedName>
</protein>